<feature type="domain" description="SH3" evidence="10">
    <location>
        <begin position="29"/>
        <end position="89"/>
    </location>
</feature>
<evidence type="ECO:0000256" key="5">
    <source>
        <dbReference type="ARBA" id="ARBA00022777"/>
    </source>
</evidence>
<dbReference type="InterPro" id="IPR036028">
    <property type="entry name" value="SH3-like_dom_sf"/>
</dbReference>
<dbReference type="WBParaSite" id="HNAJ_0001372201-mRNA-1">
    <property type="protein sequence ID" value="HNAJ_0001372201-mRNA-1"/>
    <property type="gene ID" value="HNAJ_0001372201"/>
</dbReference>
<keyword evidence="5" id="KW-0418">Kinase</keyword>
<protein>
    <recommendedName>
        <fullName evidence="1">non-specific protein-tyrosine kinase</fullName>
        <ecNumber evidence="1">2.7.10.2</ecNumber>
    </recommendedName>
</protein>
<dbReference type="SUPFAM" id="SSF50044">
    <property type="entry name" value="SH3-domain"/>
    <property type="match status" value="1"/>
</dbReference>
<gene>
    <name evidence="12" type="ORF">HNAJ_LOCUS13696</name>
</gene>
<dbReference type="InterPro" id="IPR001452">
    <property type="entry name" value="SH3_domain"/>
</dbReference>
<evidence type="ECO:0000313" key="12">
    <source>
        <dbReference type="EMBL" id="VDO16764.1"/>
    </source>
</evidence>
<evidence type="ECO:0000256" key="3">
    <source>
        <dbReference type="ARBA" id="ARBA00022679"/>
    </source>
</evidence>
<dbReference type="Gene3D" id="2.30.30.40">
    <property type="entry name" value="SH3 Domains"/>
    <property type="match status" value="1"/>
</dbReference>
<dbReference type="STRING" id="102285.A0A0R3U0S3"/>
<dbReference type="Pfam" id="PF14604">
    <property type="entry name" value="SH3_9"/>
    <property type="match status" value="1"/>
</dbReference>
<keyword evidence="6 9" id="KW-0067">ATP-binding</keyword>
<dbReference type="Proteomes" id="UP000278807">
    <property type="component" value="Unassembled WGS sequence"/>
</dbReference>
<dbReference type="InterPro" id="IPR017441">
    <property type="entry name" value="Protein_kinase_ATP_BS"/>
</dbReference>
<dbReference type="InterPro" id="IPR008266">
    <property type="entry name" value="Tyr_kinase_AS"/>
</dbReference>
<evidence type="ECO:0000256" key="2">
    <source>
        <dbReference type="ARBA" id="ARBA00022443"/>
    </source>
</evidence>
<dbReference type="InterPro" id="IPR050198">
    <property type="entry name" value="Non-receptor_tyrosine_kinases"/>
</dbReference>
<feature type="binding site" evidence="9">
    <location>
        <position position="221"/>
    </location>
    <ligand>
        <name>ATP</name>
        <dbReference type="ChEBI" id="CHEBI:30616"/>
    </ligand>
</feature>
<evidence type="ECO:0000313" key="14">
    <source>
        <dbReference type="WBParaSite" id="HNAJ_0001372201-mRNA-1"/>
    </source>
</evidence>
<dbReference type="SMART" id="SM00326">
    <property type="entry name" value="SH3"/>
    <property type="match status" value="1"/>
</dbReference>
<dbReference type="OrthoDB" id="4062651at2759"/>
<keyword evidence="7" id="KW-0829">Tyrosine-protein kinase</keyword>
<evidence type="ECO:0000259" key="11">
    <source>
        <dbReference type="PROSITE" id="PS50011"/>
    </source>
</evidence>
<dbReference type="AlphaFoldDB" id="A0A0R3U0S3"/>
<dbReference type="PRINTS" id="PR00452">
    <property type="entry name" value="SH3DOMAIN"/>
</dbReference>
<keyword evidence="3" id="KW-0808">Transferase</keyword>
<proteinExistence type="predicted"/>
<organism evidence="14">
    <name type="scientific">Rodentolepis nana</name>
    <name type="common">Dwarf tapeworm</name>
    <name type="synonym">Hymenolepis nana</name>
    <dbReference type="NCBI Taxonomy" id="102285"/>
    <lineage>
        <taxon>Eukaryota</taxon>
        <taxon>Metazoa</taxon>
        <taxon>Spiralia</taxon>
        <taxon>Lophotrochozoa</taxon>
        <taxon>Platyhelminthes</taxon>
        <taxon>Cestoda</taxon>
        <taxon>Eucestoda</taxon>
        <taxon>Cyclophyllidea</taxon>
        <taxon>Hymenolepididae</taxon>
        <taxon>Rodentolepis</taxon>
    </lineage>
</organism>
<dbReference type="PANTHER" id="PTHR24418">
    <property type="entry name" value="TYROSINE-PROTEIN KINASE"/>
    <property type="match status" value="1"/>
</dbReference>
<reference evidence="14" key="1">
    <citation type="submission" date="2017-02" db="UniProtKB">
        <authorList>
            <consortium name="WormBaseParasite"/>
        </authorList>
    </citation>
    <scope>IDENTIFICATION</scope>
</reference>
<reference evidence="12 13" key="2">
    <citation type="submission" date="2018-11" db="EMBL/GenBank/DDBJ databases">
        <authorList>
            <consortium name="Pathogen Informatics"/>
        </authorList>
    </citation>
    <scope>NUCLEOTIDE SEQUENCE [LARGE SCALE GENOMIC DNA]</scope>
</reference>
<keyword evidence="13" id="KW-1185">Reference proteome</keyword>
<dbReference type="Gene3D" id="1.10.510.10">
    <property type="entry name" value="Transferase(Phosphotransferase) domain 1"/>
    <property type="match status" value="1"/>
</dbReference>
<feature type="domain" description="Protein kinase" evidence="11">
    <location>
        <begin position="193"/>
        <end position="331"/>
    </location>
</feature>
<evidence type="ECO:0000256" key="7">
    <source>
        <dbReference type="ARBA" id="ARBA00023137"/>
    </source>
</evidence>
<dbReference type="EC" id="2.7.10.2" evidence="1"/>
<evidence type="ECO:0000313" key="13">
    <source>
        <dbReference type="Proteomes" id="UP000278807"/>
    </source>
</evidence>
<dbReference type="EMBL" id="UZAE01015908">
    <property type="protein sequence ID" value="VDO16764.1"/>
    <property type="molecule type" value="Genomic_DNA"/>
</dbReference>
<evidence type="ECO:0000256" key="4">
    <source>
        <dbReference type="ARBA" id="ARBA00022741"/>
    </source>
</evidence>
<dbReference type="InterPro" id="IPR000719">
    <property type="entry name" value="Prot_kinase_dom"/>
</dbReference>
<name>A0A0R3U0S3_RODNA</name>
<dbReference type="InterPro" id="IPR001245">
    <property type="entry name" value="Ser-Thr/Tyr_kinase_cat_dom"/>
</dbReference>
<dbReference type="GO" id="GO:0004715">
    <property type="term" value="F:non-membrane spanning protein tyrosine kinase activity"/>
    <property type="evidence" value="ECO:0007669"/>
    <property type="project" value="UniProtKB-EC"/>
</dbReference>
<evidence type="ECO:0000256" key="1">
    <source>
        <dbReference type="ARBA" id="ARBA00011903"/>
    </source>
</evidence>
<dbReference type="PROSITE" id="PS00109">
    <property type="entry name" value="PROTEIN_KINASE_TYR"/>
    <property type="match status" value="1"/>
</dbReference>
<dbReference type="InterPro" id="IPR011009">
    <property type="entry name" value="Kinase-like_dom_sf"/>
</dbReference>
<keyword evidence="2 8" id="KW-0728">SH3 domain</keyword>
<evidence type="ECO:0000256" key="8">
    <source>
        <dbReference type="PROSITE-ProRule" id="PRU00192"/>
    </source>
</evidence>
<dbReference type="Pfam" id="PF07714">
    <property type="entry name" value="PK_Tyr_Ser-Thr"/>
    <property type="match status" value="1"/>
</dbReference>
<keyword evidence="4 9" id="KW-0547">Nucleotide-binding</keyword>
<dbReference type="GO" id="GO:0005524">
    <property type="term" value="F:ATP binding"/>
    <property type="evidence" value="ECO:0007669"/>
    <property type="project" value="UniProtKB-UniRule"/>
</dbReference>
<sequence length="331" mass="37351">MPKGEKIKRKLSNWSFFKPKPIEPIIKEVLFESAYALYNYTAQNVDEVSLLVGDVLSVFNKNIGWWEVKNCRTGQKGLIPANYVTMDERETIVLEGVFSVDRIGAGNMFLFLGGEVGMFKIHPGNVNLFDAIQDPFGKIGSEFPYTLSDRGERSEIEHHPTTIDGRLGLTEARPRRVNPPPKLDDCEFNIDELEILEELGSGNFGVVSKAQIGNVLIAIKKSKGKEGREAFIHEAQMMYVLKHPSIVQFQGFAEDPNDNSVIIMLEFMANGSLKHYLTKLGKSKFTYDDLIKMADRLVQGMIYLEYLDIVHMDLRADNILVNKEGVVKISD</sequence>
<dbReference type="SUPFAM" id="SSF56112">
    <property type="entry name" value="Protein kinase-like (PK-like)"/>
    <property type="match status" value="1"/>
</dbReference>
<dbReference type="PROSITE" id="PS50011">
    <property type="entry name" value="PROTEIN_KINASE_DOM"/>
    <property type="match status" value="1"/>
</dbReference>
<evidence type="ECO:0000256" key="6">
    <source>
        <dbReference type="ARBA" id="ARBA00022840"/>
    </source>
</evidence>
<evidence type="ECO:0000256" key="9">
    <source>
        <dbReference type="PROSITE-ProRule" id="PRU10141"/>
    </source>
</evidence>
<dbReference type="PROSITE" id="PS50002">
    <property type="entry name" value="SH3"/>
    <property type="match status" value="1"/>
</dbReference>
<evidence type="ECO:0000259" key="10">
    <source>
        <dbReference type="PROSITE" id="PS50002"/>
    </source>
</evidence>
<accession>A0A0R3U0S3</accession>
<dbReference type="PROSITE" id="PS00107">
    <property type="entry name" value="PROTEIN_KINASE_ATP"/>
    <property type="match status" value="1"/>
</dbReference>